<evidence type="ECO:0000313" key="2">
    <source>
        <dbReference type="Proteomes" id="UP000236725"/>
    </source>
</evidence>
<protein>
    <submittedName>
        <fullName evidence="1">Succinoglycan biosynthesis protein ExoV</fullName>
    </submittedName>
</protein>
<keyword evidence="2" id="KW-1185">Reference proteome</keyword>
<dbReference type="EMBL" id="FNVS01000022">
    <property type="protein sequence ID" value="SEG23048.1"/>
    <property type="molecule type" value="Genomic_DNA"/>
</dbReference>
<gene>
    <name evidence="1" type="ORF">SAMN05444001_12219</name>
</gene>
<accession>A0A8G2FC41</accession>
<evidence type="ECO:0000313" key="1">
    <source>
        <dbReference type="EMBL" id="SEG23048.1"/>
    </source>
</evidence>
<comment type="caution">
    <text evidence="1">The sequence shown here is derived from an EMBL/GenBank/DDBJ whole genome shotgun (WGS) entry which is preliminary data.</text>
</comment>
<sequence length="282" mass="32412">MNLKFWHPHRGPGNFGDELNVSLFNRLFGSVFEMEKYKDVDFYGIGTIIRPDVGQQNKCAIFGSGVWEVAPRYDKQNWNVFFLRGPVSSNILGYGGEKFITDAAYSLLLLDDMIPRLPKKHPVSVMPHMLQMQLVDWKYISEQTGVNIIDPYAPVDFIMEEIATSEKIISAAMHGAIVADICRVPWARLKMELLTLDETFFINELKWRDWLYSMGLSEKSVAVWNTHTQSNHGEYGYIQDIANTLQREIKNGHTFQLSSDIILGNKINCIANEADRFLNYYK</sequence>
<dbReference type="AlphaFoldDB" id="A0A8G2FC41"/>
<name>A0A8G2FC41_9BACT</name>
<reference evidence="1 2" key="1">
    <citation type="submission" date="2016-10" db="EMBL/GenBank/DDBJ databases">
        <authorList>
            <person name="Varghese N."/>
            <person name="Submissions S."/>
        </authorList>
    </citation>
    <scope>NUCLEOTIDE SEQUENCE [LARGE SCALE GENOMIC DNA]</scope>
    <source>
        <strain evidence="1 2">DSM 29073</strain>
    </source>
</reference>
<dbReference type="RefSeq" id="WP_103984279.1">
    <property type="nucleotide sequence ID" value="NZ_FNVS01000022.1"/>
</dbReference>
<organism evidence="1 2">
    <name type="scientific">Parabacteroides chinchillae</name>
    <dbReference type="NCBI Taxonomy" id="871327"/>
    <lineage>
        <taxon>Bacteria</taxon>
        <taxon>Pseudomonadati</taxon>
        <taxon>Bacteroidota</taxon>
        <taxon>Bacteroidia</taxon>
        <taxon>Bacteroidales</taxon>
        <taxon>Tannerellaceae</taxon>
        <taxon>Parabacteroides</taxon>
    </lineage>
</organism>
<dbReference type="Proteomes" id="UP000236725">
    <property type="component" value="Unassembled WGS sequence"/>
</dbReference>
<proteinExistence type="predicted"/>